<name>A0ABV0UYQ2_9TELE</name>
<evidence type="ECO:0000256" key="1">
    <source>
        <dbReference type="SAM" id="SignalP"/>
    </source>
</evidence>
<reference evidence="2 3" key="1">
    <citation type="submission" date="2021-06" db="EMBL/GenBank/DDBJ databases">
        <authorList>
            <person name="Palmer J.M."/>
        </authorList>
    </citation>
    <scope>NUCLEOTIDE SEQUENCE [LARGE SCALE GENOMIC DNA]</scope>
    <source>
        <strain evidence="3">if_2019</strain>
        <tissue evidence="2">Muscle</tissue>
    </source>
</reference>
<evidence type="ECO:0000313" key="2">
    <source>
        <dbReference type="EMBL" id="MEQ2249672.1"/>
    </source>
</evidence>
<feature type="signal peptide" evidence="1">
    <location>
        <begin position="1"/>
        <end position="21"/>
    </location>
</feature>
<proteinExistence type="predicted"/>
<feature type="chain" id="PRO_5046631878" evidence="1">
    <location>
        <begin position="22"/>
        <end position="98"/>
    </location>
</feature>
<accession>A0ABV0UYQ2</accession>
<keyword evidence="3" id="KW-1185">Reference proteome</keyword>
<organism evidence="2 3">
    <name type="scientific">Ilyodon furcidens</name>
    <name type="common">goldbreast splitfin</name>
    <dbReference type="NCBI Taxonomy" id="33524"/>
    <lineage>
        <taxon>Eukaryota</taxon>
        <taxon>Metazoa</taxon>
        <taxon>Chordata</taxon>
        <taxon>Craniata</taxon>
        <taxon>Vertebrata</taxon>
        <taxon>Euteleostomi</taxon>
        <taxon>Actinopterygii</taxon>
        <taxon>Neopterygii</taxon>
        <taxon>Teleostei</taxon>
        <taxon>Neoteleostei</taxon>
        <taxon>Acanthomorphata</taxon>
        <taxon>Ovalentaria</taxon>
        <taxon>Atherinomorphae</taxon>
        <taxon>Cyprinodontiformes</taxon>
        <taxon>Goodeidae</taxon>
        <taxon>Ilyodon</taxon>
    </lineage>
</organism>
<sequence length="98" mass="10380">MSGSGSLSVLLAANLIHPAEGAGATGGIWTGIYLFQSVGQSSNLSSCAWNIVFPVWILYGPHNERIFSYPTGPKRLAGGLFLPANLSTLQRNISFVTL</sequence>
<evidence type="ECO:0000313" key="3">
    <source>
        <dbReference type="Proteomes" id="UP001482620"/>
    </source>
</evidence>
<gene>
    <name evidence="2" type="ORF">ILYODFUR_031707</name>
</gene>
<protein>
    <submittedName>
        <fullName evidence="2">Uncharacterized protein</fullName>
    </submittedName>
</protein>
<keyword evidence="1" id="KW-0732">Signal</keyword>
<dbReference type="EMBL" id="JAHRIQ010086073">
    <property type="protein sequence ID" value="MEQ2249672.1"/>
    <property type="molecule type" value="Genomic_DNA"/>
</dbReference>
<comment type="caution">
    <text evidence="2">The sequence shown here is derived from an EMBL/GenBank/DDBJ whole genome shotgun (WGS) entry which is preliminary data.</text>
</comment>
<dbReference type="Proteomes" id="UP001482620">
    <property type="component" value="Unassembled WGS sequence"/>
</dbReference>